<gene>
    <name evidence="13" type="ORF">MNOR_LOCUS3316</name>
</gene>
<feature type="compositionally biased region" description="Basic residues" evidence="10">
    <location>
        <begin position="1054"/>
        <end position="1064"/>
    </location>
</feature>
<dbReference type="PROSITE" id="PS50008">
    <property type="entry name" value="PIPLC_Y_DOMAIN"/>
    <property type="match status" value="1"/>
</dbReference>
<evidence type="ECO:0000313" key="14">
    <source>
        <dbReference type="Proteomes" id="UP001497623"/>
    </source>
</evidence>
<dbReference type="Pfam" id="PF00387">
    <property type="entry name" value="PI-PLC-Y"/>
    <property type="match status" value="1"/>
</dbReference>
<dbReference type="GO" id="GO:0051209">
    <property type="term" value="P:release of sequestered calcium ion into cytosol"/>
    <property type="evidence" value="ECO:0007669"/>
    <property type="project" value="TreeGrafter"/>
</dbReference>
<comment type="catalytic activity">
    <reaction evidence="1 9">
        <text>a 1,2-diacyl-sn-glycero-3-phospho-(1D-myo-inositol-4,5-bisphosphate) + H2O = 1D-myo-inositol 1,4,5-trisphosphate + a 1,2-diacyl-sn-glycerol + H(+)</text>
        <dbReference type="Rhea" id="RHEA:33179"/>
        <dbReference type="ChEBI" id="CHEBI:15377"/>
        <dbReference type="ChEBI" id="CHEBI:15378"/>
        <dbReference type="ChEBI" id="CHEBI:17815"/>
        <dbReference type="ChEBI" id="CHEBI:58456"/>
        <dbReference type="ChEBI" id="CHEBI:203600"/>
        <dbReference type="EC" id="3.1.4.11"/>
    </reaction>
</comment>
<feature type="compositionally biased region" description="Low complexity" evidence="10">
    <location>
        <begin position="917"/>
        <end position="930"/>
    </location>
</feature>
<dbReference type="GO" id="GO:0004435">
    <property type="term" value="F:phosphatidylinositol-4,5-bisphosphate phospholipase C activity"/>
    <property type="evidence" value="ECO:0007669"/>
    <property type="project" value="UniProtKB-EC"/>
</dbReference>
<evidence type="ECO:0000256" key="9">
    <source>
        <dbReference type="RuleBase" id="RU361133"/>
    </source>
</evidence>
<keyword evidence="6" id="KW-0807">Transducer</keyword>
<keyword evidence="3 9" id="KW-0378">Hydrolase</keyword>
<feature type="binding site" evidence="8">
    <location>
        <position position="345"/>
    </location>
    <ligand>
        <name>Ca(2+)</name>
        <dbReference type="ChEBI" id="CHEBI:29108"/>
    </ligand>
</feature>
<feature type="binding site" evidence="8">
    <location>
        <position position="376"/>
    </location>
    <ligand>
        <name>Ca(2+)</name>
        <dbReference type="ChEBI" id="CHEBI:29108"/>
    </ligand>
</feature>
<evidence type="ECO:0000259" key="12">
    <source>
        <dbReference type="PROSITE" id="PS50008"/>
    </source>
</evidence>
<keyword evidence="8" id="KW-0106">Calcium</keyword>
<dbReference type="InterPro" id="IPR037862">
    <property type="entry name" value="PLC-beta_PH"/>
</dbReference>
<dbReference type="Gene3D" id="1.10.238.10">
    <property type="entry name" value="EF-hand"/>
    <property type="match status" value="1"/>
</dbReference>
<accession>A0AAV2PS81</accession>
<dbReference type="PANTHER" id="PTHR10336:SF149">
    <property type="entry name" value="1-PHOSPHATIDYLINOSITOL 4,5-BISPHOSPHATE PHOSPHODIESTERASE CLASSES I AND II"/>
    <property type="match status" value="1"/>
</dbReference>
<dbReference type="CDD" id="cd00275">
    <property type="entry name" value="C2_PLC_like"/>
    <property type="match status" value="1"/>
</dbReference>
<reference evidence="13 14" key="1">
    <citation type="submission" date="2024-05" db="EMBL/GenBank/DDBJ databases">
        <authorList>
            <person name="Wallberg A."/>
        </authorList>
    </citation>
    <scope>NUCLEOTIDE SEQUENCE [LARGE SCALE GENOMIC DNA]</scope>
</reference>
<dbReference type="Pfam" id="PF22631">
    <property type="entry name" value="PLCB1-4-like_EFh"/>
    <property type="match status" value="1"/>
</dbReference>
<dbReference type="GO" id="GO:0016042">
    <property type="term" value="P:lipid catabolic process"/>
    <property type="evidence" value="ECO:0007669"/>
    <property type="project" value="UniProtKB-KW"/>
</dbReference>
<feature type="non-terminal residue" evidence="13">
    <location>
        <position position="1220"/>
    </location>
</feature>
<dbReference type="Gene3D" id="3.20.20.190">
    <property type="entry name" value="Phosphatidylinositol (PI) phosphodiesterase"/>
    <property type="match status" value="1"/>
</dbReference>
<dbReference type="PIRSF" id="PIRSF000956">
    <property type="entry name" value="PLC-beta"/>
    <property type="match status" value="1"/>
</dbReference>
<keyword evidence="8" id="KW-0479">Metal-binding</keyword>
<evidence type="ECO:0000256" key="6">
    <source>
        <dbReference type="ARBA" id="ARBA00023224"/>
    </source>
</evidence>
<dbReference type="InterPro" id="IPR017946">
    <property type="entry name" value="PLC-like_Pdiesterase_TIM-brl"/>
</dbReference>
<dbReference type="SMART" id="SM00148">
    <property type="entry name" value="PLCXc"/>
    <property type="match status" value="1"/>
</dbReference>
<evidence type="ECO:0000256" key="3">
    <source>
        <dbReference type="ARBA" id="ARBA00022801"/>
    </source>
</evidence>
<evidence type="ECO:0000256" key="10">
    <source>
        <dbReference type="SAM" id="MobiDB-lite"/>
    </source>
</evidence>
<feature type="domain" description="C2" evidence="11">
    <location>
        <begin position="717"/>
        <end position="845"/>
    </location>
</feature>
<feature type="region of interest" description="Disordered" evidence="10">
    <location>
        <begin position="480"/>
        <end position="597"/>
    </location>
</feature>
<dbReference type="Pfam" id="PF17787">
    <property type="entry name" value="PH_14"/>
    <property type="match status" value="1"/>
</dbReference>
<feature type="compositionally biased region" description="Polar residues" evidence="10">
    <location>
        <begin position="497"/>
        <end position="512"/>
    </location>
</feature>
<keyword evidence="4 9" id="KW-0442">Lipid degradation</keyword>
<dbReference type="PRINTS" id="PR00390">
    <property type="entry name" value="PHPHLIPASEC"/>
</dbReference>
<comment type="cofactor">
    <cofactor evidence="8">
        <name>Ca(2+)</name>
        <dbReference type="ChEBI" id="CHEBI:29108"/>
    </cofactor>
    <text evidence="8">Binds 1 Ca(2+) ion per subunit.</text>
</comment>
<feature type="domain" description="PI-PLC Y-box" evidence="12">
    <location>
        <begin position="601"/>
        <end position="717"/>
    </location>
</feature>
<dbReference type="Proteomes" id="UP001497623">
    <property type="component" value="Unassembled WGS sequence"/>
</dbReference>
<dbReference type="CDD" id="cd08591">
    <property type="entry name" value="PI-PLCc_beta"/>
    <property type="match status" value="1"/>
</dbReference>
<dbReference type="Pfam" id="PF00388">
    <property type="entry name" value="PI-PLC-X"/>
    <property type="match status" value="1"/>
</dbReference>
<feature type="compositionally biased region" description="Basic and acidic residues" evidence="10">
    <location>
        <begin position="977"/>
        <end position="989"/>
    </location>
</feature>
<dbReference type="GO" id="GO:0005509">
    <property type="term" value="F:calcium ion binding"/>
    <property type="evidence" value="ECO:0007669"/>
    <property type="project" value="InterPro"/>
</dbReference>
<dbReference type="Gene3D" id="2.60.40.150">
    <property type="entry name" value="C2 domain"/>
    <property type="match status" value="1"/>
</dbReference>
<feature type="region of interest" description="Disordered" evidence="10">
    <location>
        <begin position="1016"/>
        <end position="1083"/>
    </location>
</feature>
<evidence type="ECO:0000259" key="11">
    <source>
        <dbReference type="PROSITE" id="PS50004"/>
    </source>
</evidence>
<evidence type="ECO:0000256" key="2">
    <source>
        <dbReference type="ARBA" id="ARBA00012368"/>
    </source>
</evidence>
<evidence type="ECO:0000313" key="13">
    <source>
        <dbReference type="EMBL" id="CAL4063358.1"/>
    </source>
</evidence>
<feature type="active site" evidence="7">
    <location>
        <position position="391"/>
    </location>
</feature>
<evidence type="ECO:0000256" key="4">
    <source>
        <dbReference type="ARBA" id="ARBA00022963"/>
    </source>
</evidence>
<dbReference type="SUPFAM" id="SSF49562">
    <property type="entry name" value="C2 domain (Calcium/lipid-binding domain, CaLB)"/>
    <property type="match status" value="1"/>
</dbReference>
<dbReference type="SUPFAM" id="SSF51695">
    <property type="entry name" value="PLC-like phosphodiesterases"/>
    <property type="match status" value="1"/>
</dbReference>
<evidence type="ECO:0000256" key="8">
    <source>
        <dbReference type="PIRSR" id="PIRSR000956-2"/>
    </source>
</evidence>
<dbReference type="InterPro" id="IPR011992">
    <property type="entry name" value="EF-hand-dom_pair"/>
</dbReference>
<feature type="binding site" evidence="8">
    <location>
        <position position="374"/>
    </location>
    <ligand>
        <name>Ca(2+)</name>
        <dbReference type="ChEBI" id="CHEBI:29108"/>
    </ligand>
</feature>
<sequence>MAGAKPGVHQLTLKPVVVPQQLQNGDKFVKWDEDSSSGTPVTLKVDPNGFFLYWSYWGDQNFHETEVLDILHIRDTRTNKYARVPRDSRLRDQVNIGSAEIPLEEKSFTVVHGPTFVDISYINFVGQKTDTVKVWSDELLKMSYNLMAINSASITFLKKAHVKMCLVLDRNGKIPVKTVVKMFSKHPDDKRRVEEALKDAGLAYNKADGIPKDKFTWDAFLHFYNKLTTRVEVEKVFCELTGQDHLPSKSRPMRVEQLVDFLNDHQRDPRLNEILYPYADAVKAKEVIMQYEPNKDNISKNVLSCEGFLSFLLSDNNMIMSLEMLDLHEDMEQPLAHYFINSSHNTYLVGHQLTGRSSVEMYRQCLLAGCRCVELDLWNGENANEEPVIVHGFTFVPKISAREVIEAIAECAFKTSEWPVILSFENHCNPRQQAKIAQYCREYFKEMLLDLPLDSYTLEPGFPLPPPSALKRKIIIKNRKDPHLTKHHKHHNKKNNTESSDAQFHVELNQTAEGRPVEMQGNGEIPRPPLEKENSASSEENQEIANGEVPIGGEEVETSSSSDDDSDVEEGALTPEEIENKERENKERGTAKDEEAAGAEISALVNYVQPVRFRSFDVSEKKNKSYEMSSFVETQSLNLLKESPVEFVNYNKRQLSRVYPRGARVDSSNFFPHQFWNAGCQLVALNYQTLDLPMQLNLGIFEFNQRTGFLLKPDFMRRPDRRFDPFAVSTVDGIIAGTVSIKVISGQFLSDRRTGCYVEIEMYGLPADTVRKRFKTSTVSNNTLNPVWNENPIVFKKVVLPGLATIRLVVYDESRTILGTRILPMSGLRPGYKHIMLRNESGQPLSLASLFVYIKVGDYVPDAMSGLAEALANPIKYQSELEKRAQALTVFQDDDEIEDFEGDRPHTPLKTVNSDPSSGGSTKTSIKGKTQPSTDSDTKKEITRQGSNGEVHDNKSTPPVTRLPTDPVSPRVLTNRPSDDKPMGGDKDYNLNLPDISNVVIEAEPLEKIWKNKTVKKKKEELEKSMEALRKKHEKQRQDLMQGQEKKKSQLLKTKSKLIKKKSNRGPDSKTESTQDLTGAEEEHEVKLRELELAYQTDLQNLLVEQLLAERKLHEKYHEPIYSCLEKAVKASQATIKKNCKAFYDKSVEDIQRKTEEQLREELKGLNKGTTDKEELSRKKLEVRNNIRDKVFQVRKRLKLEFDKKEEELDAKHEEVRTNF</sequence>
<feature type="compositionally biased region" description="Basic residues" evidence="10">
    <location>
        <begin position="485"/>
        <end position="494"/>
    </location>
</feature>
<dbReference type="GO" id="GO:0048015">
    <property type="term" value="P:phosphatidylinositol-mediated signaling"/>
    <property type="evidence" value="ECO:0007669"/>
    <property type="project" value="TreeGrafter"/>
</dbReference>
<feature type="binding site" evidence="8">
    <location>
        <position position="425"/>
    </location>
    <ligand>
        <name>Ca(2+)</name>
        <dbReference type="ChEBI" id="CHEBI:29108"/>
    </ligand>
</feature>
<dbReference type="PROSITE" id="PS50004">
    <property type="entry name" value="C2"/>
    <property type="match status" value="1"/>
</dbReference>
<dbReference type="InterPro" id="IPR053945">
    <property type="entry name" value="PLCB1-4-like_EFh"/>
</dbReference>
<dbReference type="PANTHER" id="PTHR10336">
    <property type="entry name" value="PHOSPHOINOSITIDE-SPECIFIC PHOSPHOLIPASE C FAMILY PROTEIN"/>
    <property type="match status" value="1"/>
</dbReference>
<dbReference type="InterPro" id="IPR016280">
    <property type="entry name" value="PLC-beta"/>
</dbReference>
<feature type="active site" evidence="7">
    <location>
        <position position="344"/>
    </location>
</feature>
<dbReference type="Gene3D" id="2.30.29.240">
    <property type="match status" value="1"/>
</dbReference>
<feature type="compositionally biased region" description="Basic and acidic residues" evidence="10">
    <location>
        <begin position="1018"/>
        <end position="1029"/>
    </location>
</feature>
<evidence type="ECO:0000256" key="7">
    <source>
        <dbReference type="PIRSR" id="PIRSR000956-1"/>
    </source>
</evidence>
<dbReference type="SUPFAM" id="SSF69989">
    <property type="entry name" value="C-terminal domain of PLC-beta"/>
    <property type="match status" value="1"/>
</dbReference>
<dbReference type="FunFam" id="3.20.20.190:FF:000084">
    <property type="match status" value="1"/>
</dbReference>
<dbReference type="SMART" id="SM00239">
    <property type="entry name" value="C2"/>
    <property type="match status" value="1"/>
</dbReference>
<organism evidence="13 14">
    <name type="scientific">Meganyctiphanes norvegica</name>
    <name type="common">Northern krill</name>
    <name type="synonym">Thysanopoda norvegica</name>
    <dbReference type="NCBI Taxonomy" id="48144"/>
    <lineage>
        <taxon>Eukaryota</taxon>
        <taxon>Metazoa</taxon>
        <taxon>Ecdysozoa</taxon>
        <taxon>Arthropoda</taxon>
        <taxon>Crustacea</taxon>
        <taxon>Multicrustacea</taxon>
        <taxon>Malacostraca</taxon>
        <taxon>Eumalacostraca</taxon>
        <taxon>Eucarida</taxon>
        <taxon>Euphausiacea</taxon>
        <taxon>Euphausiidae</taxon>
        <taxon>Meganyctiphanes</taxon>
    </lineage>
</organism>
<feature type="compositionally biased region" description="Basic and acidic residues" evidence="10">
    <location>
        <begin position="578"/>
        <end position="595"/>
    </location>
</feature>
<dbReference type="GO" id="GO:0007186">
    <property type="term" value="P:G protein-coupled receptor signaling pathway"/>
    <property type="evidence" value="ECO:0007669"/>
    <property type="project" value="TreeGrafter"/>
</dbReference>
<dbReference type="InterPro" id="IPR035892">
    <property type="entry name" value="C2_domain_sf"/>
</dbReference>
<evidence type="ECO:0000256" key="5">
    <source>
        <dbReference type="ARBA" id="ARBA00023098"/>
    </source>
</evidence>
<dbReference type="InterPro" id="IPR001192">
    <property type="entry name" value="PI-PLC_fam"/>
</dbReference>
<name>A0AAV2PS81_MEGNR</name>
<dbReference type="SUPFAM" id="SSF47473">
    <property type="entry name" value="EF-hand"/>
    <property type="match status" value="1"/>
</dbReference>
<dbReference type="Gene3D" id="1.20.1230.10">
    <property type="entry name" value="Phospholipase C beta, distal C-terminal domain"/>
    <property type="match status" value="1"/>
</dbReference>
<dbReference type="FunFam" id="2.60.40.150:FF:000008">
    <property type="entry name" value="1-phosphatidylinositol 4,5-bisphosphate phosphodiesterase"/>
    <property type="match status" value="1"/>
</dbReference>
<dbReference type="InterPro" id="IPR000909">
    <property type="entry name" value="PLipase_C_PInositol-sp_X_dom"/>
</dbReference>
<comment type="caution">
    <text evidence="13">The sequence shown here is derived from an EMBL/GenBank/DDBJ whole genome shotgun (WGS) entry which is preliminary data.</text>
</comment>
<feature type="compositionally biased region" description="Acidic residues" evidence="10">
    <location>
        <begin position="554"/>
        <end position="570"/>
    </location>
</feature>
<feature type="region of interest" description="Disordered" evidence="10">
    <location>
        <begin position="898"/>
        <end position="992"/>
    </location>
</feature>
<dbReference type="EMBL" id="CAXKWB010001120">
    <property type="protein sequence ID" value="CAL4063358.1"/>
    <property type="molecule type" value="Genomic_DNA"/>
</dbReference>
<dbReference type="EC" id="3.1.4.11" evidence="2 9"/>
<proteinExistence type="predicted"/>
<dbReference type="InterPro" id="IPR000008">
    <property type="entry name" value="C2_dom"/>
</dbReference>
<keyword evidence="5 9" id="KW-0443">Lipid metabolism</keyword>
<dbReference type="PROSITE" id="PS50007">
    <property type="entry name" value="PIPLC_X_DOMAIN"/>
    <property type="match status" value="1"/>
</dbReference>
<protein>
    <recommendedName>
        <fullName evidence="2 9">Phosphoinositide phospholipase C</fullName>
        <ecNumber evidence="2 9">3.1.4.11</ecNumber>
    </recommendedName>
</protein>
<dbReference type="SUPFAM" id="SSF50729">
    <property type="entry name" value="PH domain-like"/>
    <property type="match status" value="1"/>
</dbReference>
<keyword evidence="14" id="KW-1185">Reference proteome</keyword>
<dbReference type="Pfam" id="PF00168">
    <property type="entry name" value="C2"/>
    <property type="match status" value="1"/>
</dbReference>
<dbReference type="GO" id="GO:0005737">
    <property type="term" value="C:cytoplasm"/>
    <property type="evidence" value="ECO:0007669"/>
    <property type="project" value="TreeGrafter"/>
</dbReference>
<dbReference type="AlphaFoldDB" id="A0AAV2PS81"/>
<dbReference type="InterPro" id="IPR001711">
    <property type="entry name" value="PLipase_C_Pinositol-sp_Y"/>
</dbReference>
<dbReference type="SMART" id="SM00149">
    <property type="entry name" value="PLCYc"/>
    <property type="match status" value="1"/>
</dbReference>
<dbReference type="InterPro" id="IPR042531">
    <property type="entry name" value="PLC-beta_C_sf"/>
</dbReference>
<evidence type="ECO:0000256" key="1">
    <source>
        <dbReference type="ARBA" id="ARBA00001195"/>
    </source>
</evidence>
<dbReference type="GO" id="GO:0046488">
    <property type="term" value="P:phosphatidylinositol metabolic process"/>
    <property type="evidence" value="ECO:0007669"/>
    <property type="project" value="TreeGrafter"/>
</dbReference>
<dbReference type="CDD" id="cd13361">
    <property type="entry name" value="PH_PLC_beta"/>
    <property type="match status" value="1"/>
</dbReference>